<dbReference type="CDD" id="cd01832">
    <property type="entry name" value="SGNH_hydrolase_like_1"/>
    <property type="match status" value="1"/>
</dbReference>
<dbReference type="EMBL" id="BJVJ01000027">
    <property type="protein sequence ID" value="GEL24010.1"/>
    <property type="molecule type" value="Genomic_DNA"/>
</dbReference>
<gene>
    <name evidence="3" type="ORF">PSU4_29640</name>
</gene>
<accession>A0A511DGU6</accession>
<keyword evidence="4" id="KW-1185">Reference proteome</keyword>
<evidence type="ECO:0000259" key="2">
    <source>
        <dbReference type="Pfam" id="PF13472"/>
    </source>
</evidence>
<keyword evidence="3" id="KW-0378">Hydrolase</keyword>
<dbReference type="Proteomes" id="UP000321685">
    <property type="component" value="Unassembled WGS sequence"/>
</dbReference>
<dbReference type="InterPro" id="IPR036514">
    <property type="entry name" value="SGNH_hydro_sf"/>
</dbReference>
<dbReference type="RefSeq" id="WP_186816953.1">
    <property type="nucleotide sequence ID" value="NZ_BJVJ01000027.1"/>
</dbReference>
<reference evidence="3 4" key="1">
    <citation type="submission" date="2019-07" db="EMBL/GenBank/DDBJ databases">
        <title>Whole genome shotgun sequence of Pseudonocardia sulfidoxydans NBRC 16205.</title>
        <authorList>
            <person name="Hosoyama A."/>
            <person name="Uohara A."/>
            <person name="Ohji S."/>
            <person name="Ichikawa N."/>
        </authorList>
    </citation>
    <scope>NUCLEOTIDE SEQUENCE [LARGE SCALE GENOMIC DNA]</scope>
    <source>
        <strain evidence="3 4">NBRC 16205</strain>
    </source>
</reference>
<evidence type="ECO:0000256" key="1">
    <source>
        <dbReference type="SAM" id="MobiDB-lite"/>
    </source>
</evidence>
<dbReference type="GO" id="GO:0016787">
    <property type="term" value="F:hydrolase activity"/>
    <property type="evidence" value="ECO:0007669"/>
    <property type="project" value="UniProtKB-KW"/>
</dbReference>
<dbReference type="PANTHER" id="PTHR43784">
    <property type="entry name" value="GDSL-LIKE LIPASE/ACYLHYDROLASE, PUTATIVE (AFU_ORTHOLOGUE AFUA_2G00820)-RELATED"/>
    <property type="match status" value="1"/>
</dbReference>
<dbReference type="PANTHER" id="PTHR43784:SF2">
    <property type="entry name" value="GDSL-LIKE LIPASE_ACYLHYDROLASE, PUTATIVE (AFU_ORTHOLOGUE AFUA_2G00820)-RELATED"/>
    <property type="match status" value="1"/>
</dbReference>
<protein>
    <submittedName>
        <fullName evidence="3">SGNH hydrolase</fullName>
    </submittedName>
</protein>
<sequence length="356" mass="36318">MTAPSAPSLRAEPTASGRPRGPEPARPHNPRPGRPAGPSAPPRRAVARLVVLGDSAAVGIGDPVDGGWRGFPVLLHDALGPGCVLDNRARSGARMGCVVREQLPAAIDAAARDAAALTPAARTPAALTPAALTPAGAALVDVAVVCAGMNDTLRADFDPVAVEADCAATISALRASGALVVVMRYHDHTRVFRLPAPLRRALHARITALNTAIDAAAQRAGAAVLDLGELPGRYDTSAWAVDRLHPSELGHRTLAAAITAIVAGTYDVAGPVSLTCAGGRRVTAAHRVAWLVVKGVPWLVRRGRGLGPVILTGLVDGLRAGRDAGPRVRDAAAPVHGAPVHELPAGPEAVEVRAAG</sequence>
<evidence type="ECO:0000313" key="4">
    <source>
        <dbReference type="Proteomes" id="UP000321685"/>
    </source>
</evidence>
<evidence type="ECO:0000313" key="3">
    <source>
        <dbReference type="EMBL" id="GEL24010.1"/>
    </source>
</evidence>
<comment type="caution">
    <text evidence="3">The sequence shown here is derived from an EMBL/GenBank/DDBJ whole genome shotgun (WGS) entry which is preliminary data.</text>
</comment>
<proteinExistence type="predicted"/>
<dbReference type="Gene3D" id="3.40.50.1110">
    <property type="entry name" value="SGNH hydrolase"/>
    <property type="match status" value="1"/>
</dbReference>
<dbReference type="InterPro" id="IPR053140">
    <property type="entry name" value="GDSL_Rv0518-like"/>
</dbReference>
<feature type="domain" description="SGNH hydrolase-type esterase" evidence="2">
    <location>
        <begin position="51"/>
        <end position="252"/>
    </location>
</feature>
<feature type="compositionally biased region" description="Pro residues" evidence="1">
    <location>
        <begin position="30"/>
        <end position="41"/>
    </location>
</feature>
<dbReference type="SUPFAM" id="SSF52266">
    <property type="entry name" value="SGNH hydrolase"/>
    <property type="match status" value="1"/>
</dbReference>
<organism evidence="3 4">
    <name type="scientific">Pseudonocardia sulfidoxydans NBRC 16205</name>
    <dbReference type="NCBI Taxonomy" id="1223511"/>
    <lineage>
        <taxon>Bacteria</taxon>
        <taxon>Bacillati</taxon>
        <taxon>Actinomycetota</taxon>
        <taxon>Actinomycetes</taxon>
        <taxon>Pseudonocardiales</taxon>
        <taxon>Pseudonocardiaceae</taxon>
        <taxon>Pseudonocardia</taxon>
    </lineage>
</organism>
<feature type="region of interest" description="Disordered" evidence="1">
    <location>
        <begin position="1"/>
        <end position="42"/>
    </location>
</feature>
<dbReference type="Pfam" id="PF13472">
    <property type="entry name" value="Lipase_GDSL_2"/>
    <property type="match status" value="1"/>
</dbReference>
<dbReference type="AlphaFoldDB" id="A0A511DGU6"/>
<name>A0A511DGU6_9PSEU</name>
<dbReference type="InterPro" id="IPR013830">
    <property type="entry name" value="SGNH_hydro"/>
</dbReference>